<feature type="binding site" evidence="11">
    <location>
        <position position="463"/>
    </location>
    <ligand>
        <name>methylcob(III)alamin</name>
        <dbReference type="ChEBI" id="CHEBI:28115"/>
    </ligand>
</feature>
<dbReference type="SMART" id="SM01018">
    <property type="entry name" value="B12-binding_2"/>
    <property type="match status" value="1"/>
</dbReference>
<dbReference type="Gene3D" id="3.20.20.20">
    <property type="entry name" value="Dihydropteroate synthase-like"/>
    <property type="match status" value="1"/>
</dbReference>
<dbReference type="PROSITE" id="PS51332">
    <property type="entry name" value="B12_BINDING"/>
    <property type="match status" value="1"/>
</dbReference>
<dbReference type="PANTHER" id="PTHR45833">
    <property type="entry name" value="METHIONINE SYNTHASE"/>
    <property type="match status" value="1"/>
</dbReference>
<evidence type="ECO:0000259" key="15">
    <source>
        <dbReference type="PROSITE" id="PS51332"/>
    </source>
</evidence>
<dbReference type="InterPro" id="IPR000489">
    <property type="entry name" value="Pterin-binding_dom"/>
</dbReference>
<dbReference type="InterPro" id="IPR006158">
    <property type="entry name" value="Cobalamin-bd"/>
</dbReference>
<feature type="domain" description="B12-binding" evidence="15">
    <location>
        <begin position="405"/>
        <end position="540"/>
    </location>
</feature>
<evidence type="ECO:0000256" key="3">
    <source>
        <dbReference type="ARBA" id="ARBA00022628"/>
    </source>
</evidence>
<keyword evidence="4 12" id="KW-0808">Transferase</keyword>
<feature type="binding site" evidence="11">
    <location>
        <position position="352"/>
    </location>
    <ligand>
        <name>methylcob(III)alamin</name>
        <dbReference type="ChEBI" id="CHEBI:28115"/>
    </ligand>
</feature>
<dbReference type="InterPro" id="IPR004223">
    <property type="entry name" value="VitB12-dep_Met_synth_activ_dom"/>
</dbReference>
<evidence type="ECO:0000259" key="16">
    <source>
        <dbReference type="PROSITE" id="PS51337"/>
    </source>
</evidence>
<dbReference type="Gene3D" id="1.10.1240.10">
    <property type="entry name" value="Methionine synthase domain"/>
    <property type="match status" value="1"/>
</dbReference>
<dbReference type="OrthoDB" id="9803687at2"/>
<feature type="binding site" evidence="11">
    <location>
        <position position="467"/>
    </location>
    <ligand>
        <name>methylcob(III)alamin</name>
        <dbReference type="ChEBI" id="CHEBI:28115"/>
    </ligand>
</feature>
<dbReference type="GO" id="GO:0032259">
    <property type="term" value="P:methylation"/>
    <property type="evidence" value="ECO:0007669"/>
    <property type="project" value="UniProtKB-KW"/>
</dbReference>
<dbReference type="EMBL" id="WTYU01000002">
    <property type="protein sequence ID" value="MXP14903.1"/>
    <property type="molecule type" value="Genomic_DNA"/>
</dbReference>
<evidence type="ECO:0000313" key="17">
    <source>
        <dbReference type="EMBL" id="MXP14903.1"/>
    </source>
</evidence>
<dbReference type="Pfam" id="PF02310">
    <property type="entry name" value="B12-binding"/>
    <property type="match status" value="1"/>
</dbReference>
<dbReference type="GO" id="GO:0046653">
    <property type="term" value="P:tetrahydrofolate metabolic process"/>
    <property type="evidence" value="ECO:0007669"/>
    <property type="project" value="TreeGrafter"/>
</dbReference>
<name>A0A6L7GFQ8_9SPHN</name>
<sequence length="874" mass="95897">MTALTGSQFVNIGERTNVTGSARFKKLVMADDYAAAVEVARQQVDNGAQIIDVNMDEGLLDAVHAMTTFLKLIAAEPDIARVPFMIDSSKWDVIEAGLKCVSGKPIVNSISMKEGEDAFLEQARKCIDYGAAVVVMAFDETGQADTKERKIEICSRAYALLTGIGFPPEDIIFDPNIFAVATGIEDHDRYGLDFIEAVRQIKLRCPHAKTSGGLSNLSFSFRGNETVRRAMHSVFLYHAIPAGLDMAIVNAGQLDIYDQIDPVLRDACEDVILMRPVAGAMTATERLIELAESYKGKDPVAEKQAAEWRGWPVEKRLEHALVKGIDADIVSDTEEMRGLIQQRGGRPIEVIEGPLMDGMNVVGDLFGSGQMFLPQVVKSARVMKKAVAHLIPFIEAEKEAGAKAKGKIIMATVKGDVHDIGKNIVGVVLQCNGYEVIDLGVMVPWPKILEIARAEDVDMIGLSGLITPSLDEMVTVAEEMQRAGMTMPLLIGGATTSKVHTALRIEPAYTGPVIHVLDASRAVGVASKLLSDTLRDDFVTETAADYAHVRDVRAGKTQSELLSIDDARANGFAADMSDKSAPPVKPGVHVFDDWPLADLREVIDWTPFFRAWELHGTYPAILQDDVVGESARSLFADAHAMLDRMIDEKWLTAKAVCGFWPCARDGDDVTIHLQTEDHVVLPFLRQQVRKSRGRANYCLADFIDPAGDWIGGFAVGIHGIDEHSARFQSDNDDYSDILLKALADRFAEAMAERLHQHVRTDLWGYAPHEQLTNEALIKEQYRGIRPAPGYPACPDHSLKPALFDLLDAPANAGLTLTESYAMWPTSAVSGFYFAHPEASYFGVARIGRDQLEDYAARRGVDIATAERWLRPNLD</sequence>
<evidence type="ECO:0000256" key="6">
    <source>
        <dbReference type="ARBA" id="ARBA00022723"/>
    </source>
</evidence>
<dbReference type="CDD" id="cd02069">
    <property type="entry name" value="methionine_synthase_B12_BD"/>
    <property type="match status" value="1"/>
</dbReference>
<dbReference type="Gene3D" id="3.40.50.280">
    <property type="entry name" value="Cobalamin-binding domain"/>
    <property type="match status" value="1"/>
</dbReference>
<reference evidence="17 18" key="1">
    <citation type="submission" date="2019-12" db="EMBL/GenBank/DDBJ databases">
        <title>Genomic-based taxomic classification of the family Erythrobacteraceae.</title>
        <authorList>
            <person name="Xu L."/>
        </authorList>
    </citation>
    <scope>NUCLEOTIDE SEQUENCE [LARGE SCALE GENOMIC DNA]</scope>
    <source>
        <strain evidence="17 18">KCTC 52259</strain>
    </source>
</reference>
<evidence type="ECO:0000256" key="5">
    <source>
        <dbReference type="ARBA" id="ARBA00022691"/>
    </source>
</evidence>
<dbReference type="GO" id="GO:0050667">
    <property type="term" value="P:homocysteine metabolic process"/>
    <property type="evidence" value="ECO:0007669"/>
    <property type="project" value="TreeGrafter"/>
</dbReference>
<dbReference type="SUPFAM" id="SSF51717">
    <property type="entry name" value="Dihydropteroate synthetase-like"/>
    <property type="match status" value="1"/>
</dbReference>
<dbReference type="PROSITE" id="PS50972">
    <property type="entry name" value="PTERIN_BINDING"/>
    <property type="match status" value="1"/>
</dbReference>
<dbReference type="PROSITE" id="PS50974">
    <property type="entry name" value="ADOMET_ACTIVATION"/>
    <property type="match status" value="1"/>
</dbReference>
<dbReference type="Pfam" id="PF00809">
    <property type="entry name" value="Pterin_bind"/>
    <property type="match status" value="1"/>
</dbReference>
<dbReference type="InterPro" id="IPR036594">
    <property type="entry name" value="Meth_synthase_dom"/>
</dbReference>
<dbReference type="EC" id="2.1.1.13" evidence="9"/>
<dbReference type="FunFam" id="3.40.50.280:FF:000001">
    <property type="entry name" value="Methionine synthase"/>
    <property type="match status" value="1"/>
</dbReference>
<dbReference type="PIRSF" id="PIRSF000381">
    <property type="entry name" value="MetH"/>
    <property type="match status" value="1"/>
</dbReference>
<dbReference type="InterPro" id="IPR003759">
    <property type="entry name" value="Cbl-bd_cap"/>
</dbReference>
<evidence type="ECO:0000256" key="7">
    <source>
        <dbReference type="ARBA" id="ARBA00022737"/>
    </source>
</evidence>
<keyword evidence="2 12" id="KW-0489">Methyltransferase</keyword>
<comment type="caution">
    <text evidence="17">The sequence shown here is derived from an EMBL/GenBank/DDBJ whole genome shotgun (WGS) entry which is preliminary data.</text>
</comment>
<evidence type="ECO:0000259" key="14">
    <source>
        <dbReference type="PROSITE" id="PS50974"/>
    </source>
</evidence>
<feature type="binding site" evidence="11">
    <location>
        <begin position="840"/>
        <end position="841"/>
    </location>
    <ligand>
        <name>S-adenosyl-L-methionine</name>
        <dbReference type="ChEBI" id="CHEBI:59789"/>
    </ligand>
</feature>
<feature type="binding site" evidence="11">
    <location>
        <position position="785"/>
    </location>
    <ligand>
        <name>S-adenosyl-L-methionine</name>
        <dbReference type="ChEBI" id="CHEBI:59789"/>
    </ligand>
</feature>
<keyword evidence="18" id="KW-1185">Reference proteome</keyword>
<evidence type="ECO:0000256" key="8">
    <source>
        <dbReference type="ARBA" id="ARBA00023285"/>
    </source>
</evidence>
<feature type="binding site" evidence="11">
    <location>
        <begin position="415"/>
        <end position="419"/>
    </location>
    <ligand>
        <name>methylcob(III)alamin</name>
        <dbReference type="ChEBI" id="CHEBI:28115"/>
    </ligand>
</feature>
<dbReference type="GO" id="GO:0005829">
    <property type="term" value="C:cytosol"/>
    <property type="evidence" value="ECO:0007669"/>
    <property type="project" value="TreeGrafter"/>
</dbReference>
<feature type="binding site" evidence="11">
    <location>
        <position position="604"/>
    </location>
    <ligand>
        <name>S-adenosyl-L-methionine</name>
        <dbReference type="ChEBI" id="CHEBI:59789"/>
    </ligand>
</feature>
<dbReference type="GO" id="GO:0008270">
    <property type="term" value="F:zinc ion binding"/>
    <property type="evidence" value="ECO:0007669"/>
    <property type="project" value="InterPro"/>
</dbReference>
<evidence type="ECO:0000256" key="9">
    <source>
        <dbReference type="NCBIfam" id="TIGR02082"/>
    </source>
</evidence>
<accession>A0A6L7GFQ8</accession>
<dbReference type="CDD" id="cd00740">
    <property type="entry name" value="MeTr"/>
    <property type="match status" value="1"/>
</dbReference>
<feature type="domain" description="AdoMet activation" evidence="14">
    <location>
        <begin position="555"/>
        <end position="874"/>
    </location>
</feature>
<dbReference type="Gene3D" id="3.10.196.10">
    <property type="entry name" value="Vitamin B12-dependent methionine synthase, activation domain"/>
    <property type="match status" value="1"/>
</dbReference>
<evidence type="ECO:0000256" key="1">
    <source>
        <dbReference type="ARBA" id="ARBA00010398"/>
    </source>
</evidence>
<gene>
    <name evidence="17" type="primary">metH</name>
    <name evidence="17" type="ORF">GRI44_09115</name>
</gene>
<feature type="domain" description="Pterin-binding" evidence="13">
    <location>
        <begin position="9"/>
        <end position="269"/>
    </location>
</feature>
<dbReference type="RefSeq" id="WP_160601504.1">
    <property type="nucleotide sequence ID" value="NZ_WTYU01000002.1"/>
</dbReference>
<dbReference type="PROSITE" id="PS51337">
    <property type="entry name" value="B12_BINDING_NTER"/>
    <property type="match status" value="1"/>
</dbReference>
<dbReference type="PANTHER" id="PTHR45833:SF1">
    <property type="entry name" value="METHIONINE SYNTHASE"/>
    <property type="match status" value="1"/>
</dbReference>
<dbReference type="SUPFAM" id="SSF56507">
    <property type="entry name" value="Methionine synthase activation domain-like"/>
    <property type="match status" value="1"/>
</dbReference>
<evidence type="ECO:0000256" key="10">
    <source>
        <dbReference type="PIRSR" id="PIRSR000381-1"/>
    </source>
</evidence>
<keyword evidence="6 10" id="KW-0479">Metal-binding</keyword>
<dbReference type="InterPro" id="IPR033706">
    <property type="entry name" value="Met_synthase_B12-bd"/>
</dbReference>
<dbReference type="GO" id="GO:0031419">
    <property type="term" value="F:cobalamin binding"/>
    <property type="evidence" value="ECO:0007669"/>
    <property type="project" value="UniProtKB-KW"/>
</dbReference>
<keyword evidence="8" id="KW-0170">Cobalt</keyword>
<evidence type="ECO:0000256" key="4">
    <source>
        <dbReference type="ARBA" id="ARBA00022679"/>
    </source>
</evidence>
<evidence type="ECO:0000256" key="11">
    <source>
        <dbReference type="PIRSR" id="PIRSR000381-2"/>
    </source>
</evidence>
<proteinExistence type="inferred from homology"/>
<feature type="binding site" description="axial binding residue" evidence="10">
    <location>
        <position position="418"/>
    </location>
    <ligand>
        <name>methylcob(III)alamin</name>
        <dbReference type="ChEBI" id="CHEBI:28115"/>
    </ligand>
    <ligandPart>
        <name>Co</name>
        <dbReference type="ChEBI" id="CHEBI:27638"/>
    </ligandPart>
</feature>
<comment type="similarity">
    <text evidence="1">Belongs to the vitamin-B12 dependent methionine synthase family.</text>
</comment>
<feature type="binding site" evidence="11">
    <location>
        <position position="519"/>
    </location>
    <ligand>
        <name>methylcob(III)alamin</name>
        <dbReference type="ChEBI" id="CHEBI:28115"/>
    </ligand>
</feature>
<dbReference type="InterPro" id="IPR011822">
    <property type="entry name" value="MetH"/>
</dbReference>
<evidence type="ECO:0000256" key="12">
    <source>
        <dbReference type="PROSITE-ProRule" id="PRU00346"/>
    </source>
</evidence>
<keyword evidence="5 11" id="KW-0949">S-adenosyl-L-methionine</keyword>
<feature type="domain" description="B12-binding N-terminal" evidence="16">
    <location>
        <begin position="304"/>
        <end position="402"/>
    </location>
</feature>
<dbReference type="NCBIfam" id="TIGR02082">
    <property type="entry name" value="metH"/>
    <property type="match status" value="1"/>
</dbReference>
<dbReference type="InterPro" id="IPR011005">
    <property type="entry name" value="Dihydropteroate_synth-like_sf"/>
</dbReference>
<dbReference type="Pfam" id="PF02965">
    <property type="entry name" value="Met_synt_B12"/>
    <property type="match status" value="1"/>
</dbReference>
<organism evidence="17 18">
    <name type="scientific">Allopontixanthobacter confluentis</name>
    <dbReference type="NCBI Taxonomy" id="1849021"/>
    <lineage>
        <taxon>Bacteria</taxon>
        <taxon>Pseudomonadati</taxon>
        <taxon>Pseudomonadota</taxon>
        <taxon>Alphaproteobacteria</taxon>
        <taxon>Sphingomonadales</taxon>
        <taxon>Erythrobacteraceae</taxon>
        <taxon>Allopontixanthobacter</taxon>
    </lineage>
</organism>
<keyword evidence="7" id="KW-0677">Repeat</keyword>
<dbReference type="SUPFAM" id="SSF47644">
    <property type="entry name" value="Methionine synthase domain"/>
    <property type="match status" value="1"/>
</dbReference>
<dbReference type="AlphaFoldDB" id="A0A6L7GFQ8"/>
<dbReference type="Pfam" id="PF02607">
    <property type="entry name" value="B12-binding_2"/>
    <property type="match status" value="1"/>
</dbReference>
<keyword evidence="3 10" id="KW-0846">Cobalamin</keyword>
<dbReference type="Gene3D" id="1.10.288.10">
    <property type="entry name" value="Cobalamin-dependent Methionine Synthase, domain 2"/>
    <property type="match status" value="1"/>
</dbReference>
<dbReference type="GO" id="GO:0008705">
    <property type="term" value="F:methionine synthase activity"/>
    <property type="evidence" value="ECO:0007669"/>
    <property type="project" value="UniProtKB-UniRule"/>
</dbReference>
<comment type="cofactor">
    <cofactor evidence="10">
        <name>methylcob(III)alamin</name>
        <dbReference type="ChEBI" id="CHEBI:28115"/>
    </cofactor>
</comment>
<dbReference type="FunFam" id="3.20.20.20:FF:000002">
    <property type="entry name" value="Methionine synthase"/>
    <property type="match status" value="1"/>
</dbReference>
<protein>
    <recommendedName>
        <fullName evidence="9">Methionine synthase</fullName>
        <ecNumber evidence="9">2.1.1.13</ecNumber>
    </recommendedName>
</protein>
<dbReference type="InterPro" id="IPR050554">
    <property type="entry name" value="Met_Synthase/Corrinoid"/>
</dbReference>
<dbReference type="InterPro" id="IPR037010">
    <property type="entry name" value="VitB12-dep_Met_synth_activ_sf"/>
</dbReference>
<dbReference type="FunFam" id="1.10.1240.10:FF:000001">
    <property type="entry name" value="Methionine synthase"/>
    <property type="match status" value="1"/>
</dbReference>
<dbReference type="SUPFAM" id="SSF52242">
    <property type="entry name" value="Cobalamin (vitamin B12)-binding domain"/>
    <property type="match status" value="1"/>
</dbReference>
<evidence type="ECO:0000313" key="18">
    <source>
        <dbReference type="Proteomes" id="UP000473531"/>
    </source>
</evidence>
<dbReference type="Proteomes" id="UP000473531">
    <property type="component" value="Unassembled WGS sequence"/>
</dbReference>
<dbReference type="InterPro" id="IPR036724">
    <property type="entry name" value="Cobalamin-bd_sf"/>
</dbReference>
<evidence type="ECO:0000256" key="2">
    <source>
        <dbReference type="ARBA" id="ARBA00022603"/>
    </source>
</evidence>
<evidence type="ECO:0000259" key="13">
    <source>
        <dbReference type="PROSITE" id="PS50972"/>
    </source>
</evidence>